<dbReference type="InterPro" id="IPR010977">
    <property type="entry name" value="Aromatic_deC"/>
</dbReference>
<dbReference type="Pfam" id="PF00282">
    <property type="entry name" value="Pyridoxal_deC"/>
    <property type="match status" value="1"/>
</dbReference>
<dbReference type="Gene3D" id="1.20.1340.10">
    <property type="entry name" value="dopa decarboxylase, N-terminal domain"/>
    <property type="match status" value="1"/>
</dbReference>
<keyword evidence="4 6" id="KW-0663">Pyridoxal phosphate</keyword>
<reference evidence="8" key="2">
    <citation type="submission" date="2020-09" db="EMBL/GenBank/DDBJ databases">
        <authorList>
            <person name="Sun Q."/>
            <person name="Kim S."/>
        </authorList>
    </citation>
    <scope>NUCLEOTIDE SEQUENCE</scope>
    <source>
        <strain evidence="8">KCTC 12710</strain>
    </source>
</reference>
<evidence type="ECO:0000256" key="3">
    <source>
        <dbReference type="ARBA" id="ARBA00022793"/>
    </source>
</evidence>
<proteinExistence type="inferred from homology"/>
<dbReference type="InterPro" id="IPR015421">
    <property type="entry name" value="PyrdxlP-dep_Trfase_major"/>
</dbReference>
<dbReference type="GO" id="GO:0030170">
    <property type="term" value="F:pyridoxal phosphate binding"/>
    <property type="evidence" value="ECO:0007669"/>
    <property type="project" value="InterPro"/>
</dbReference>
<organism evidence="8 9">
    <name type="scientific">Algibacter mikhailovii</name>
    <dbReference type="NCBI Taxonomy" id="425498"/>
    <lineage>
        <taxon>Bacteria</taxon>
        <taxon>Pseudomonadati</taxon>
        <taxon>Bacteroidota</taxon>
        <taxon>Flavobacteriia</taxon>
        <taxon>Flavobacteriales</taxon>
        <taxon>Flavobacteriaceae</taxon>
        <taxon>Algibacter</taxon>
    </lineage>
</organism>
<evidence type="ECO:0000256" key="7">
    <source>
        <dbReference type="RuleBase" id="RU000382"/>
    </source>
</evidence>
<feature type="modified residue" description="N6-(pyridoxal phosphate)lysine" evidence="6">
    <location>
        <position position="306"/>
    </location>
</feature>
<dbReference type="PANTHER" id="PTHR11999:SF70">
    <property type="entry name" value="MIP05841P"/>
    <property type="match status" value="1"/>
</dbReference>
<dbReference type="Gene3D" id="3.90.1150.10">
    <property type="entry name" value="Aspartate Aminotransferase, domain 1"/>
    <property type="match status" value="1"/>
</dbReference>
<dbReference type="SUPFAM" id="SSF53383">
    <property type="entry name" value="PLP-dependent transferases"/>
    <property type="match status" value="1"/>
</dbReference>
<name>A0A918R042_9FLAO</name>
<dbReference type="Gene3D" id="3.40.640.10">
    <property type="entry name" value="Type I PLP-dependent aspartate aminotransferase-like (Major domain)"/>
    <property type="match status" value="1"/>
</dbReference>
<accession>A0A918R042</accession>
<keyword evidence="9" id="KW-1185">Reference proteome</keyword>
<dbReference type="InterPro" id="IPR015424">
    <property type="entry name" value="PyrdxlP-dep_Trfase"/>
</dbReference>
<evidence type="ECO:0000313" key="8">
    <source>
        <dbReference type="EMBL" id="GGZ81938.1"/>
    </source>
</evidence>
<dbReference type="InterPro" id="IPR002129">
    <property type="entry name" value="PyrdxlP-dep_de-COase"/>
</dbReference>
<dbReference type="RefSeq" id="WP_189360607.1">
    <property type="nucleotide sequence ID" value="NZ_BMWZ01000004.1"/>
</dbReference>
<dbReference type="GO" id="GO:0016831">
    <property type="term" value="F:carboxy-lyase activity"/>
    <property type="evidence" value="ECO:0007669"/>
    <property type="project" value="UniProtKB-KW"/>
</dbReference>
<keyword evidence="5 7" id="KW-0456">Lyase</keyword>
<protein>
    <submittedName>
        <fullName evidence="8">Amino acid decarboxylase</fullName>
    </submittedName>
</protein>
<sequence>MTENRVNSIEIDKDEFQKIGHQLIDDISDFIANIKNKPLTPNESPSQLQHILGNTHLPEKGIPAKELLTRATDLLLNHSLFNGHPKFLGYITSSASPIGALGDLLAASINPNVGAHILSPMATEIEKQTIQWLAEFIGVSTDYGGLLVSGGNMANFTAFLAARTAKSPKNIKENGLSNTSKKLTVYCSKTTHTWIEKAVILFGLGTKSIRWIQTDASNRMDNVILEKTIKKDLDNNCQPIMVIGTAGDVSTGVVDNLKGISAICKTYDLWFHIDGAYGIPAAIIPKYKDLFDGASEADSIALDPHKWLYSPLEAGCTLVKNPQHLIDTYSSHPEYYNFTTSEDEIAQNFYEYGLQNSRGFRALKVWLSLQQVGKSGYQKLINEDIELSELLFRLAKEHTELEAISQNLSITTFRYVPTKGEKDKAYLNKLNELLLNKLQTGGELFLSNAVIKEMYALRACVVNFRTTKKDIEEIIKIIIREGRKTHSEILGQKFKK</sequence>
<evidence type="ECO:0000256" key="5">
    <source>
        <dbReference type="ARBA" id="ARBA00023239"/>
    </source>
</evidence>
<comment type="cofactor">
    <cofactor evidence="1 6 7">
        <name>pyridoxal 5'-phosphate</name>
        <dbReference type="ChEBI" id="CHEBI:597326"/>
    </cofactor>
</comment>
<evidence type="ECO:0000313" key="9">
    <source>
        <dbReference type="Proteomes" id="UP000636004"/>
    </source>
</evidence>
<evidence type="ECO:0000256" key="4">
    <source>
        <dbReference type="ARBA" id="ARBA00022898"/>
    </source>
</evidence>
<dbReference type="Proteomes" id="UP000636004">
    <property type="component" value="Unassembled WGS sequence"/>
</dbReference>
<evidence type="ECO:0000256" key="2">
    <source>
        <dbReference type="ARBA" id="ARBA00009533"/>
    </source>
</evidence>
<dbReference type="InterPro" id="IPR015422">
    <property type="entry name" value="PyrdxlP-dep_Trfase_small"/>
</dbReference>
<dbReference type="GO" id="GO:0006520">
    <property type="term" value="P:amino acid metabolic process"/>
    <property type="evidence" value="ECO:0007669"/>
    <property type="project" value="InterPro"/>
</dbReference>
<comment type="similarity">
    <text evidence="2 7">Belongs to the group II decarboxylase family.</text>
</comment>
<dbReference type="EMBL" id="BMWZ01000004">
    <property type="protein sequence ID" value="GGZ81938.1"/>
    <property type="molecule type" value="Genomic_DNA"/>
</dbReference>
<dbReference type="AlphaFoldDB" id="A0A918R042"/>
<dbReference type="GO" id="GO:0019752">
    <property type="term" value="P:carboxylic acid metabolic process"/>
    <property type="evidence" value="ECO:0007669"/>
    <property type="project" value="InterPro"/>
</dbReference>
<evidence type="ECO:0000256" key="1">
    <source>
        <dbReference type="ARBA" id="ARBA00001933"/>
    </source>
</evidence>
<dbReference type="PRINTS" id="PR00800">
    <property type="entry name" value="YHDCRBOXLASE"/>
</dbReference>
<gene>
    <name evidence="8" type="ORF">GCM10007028_19520</name>
</gene>
<reference evidence="8" key="1">
    <citation type="journal article" date="2014" name="Int. J. Syst. Evol. Microbiol.">
        <title>Complete genome sequence of Corynebacterium casei LMG S-19264T (=DSM 44701T), isolated from a smear-ripened cheese.</title>
        <authorList>
            <consortium name="US DOE Joint Genome Institute (JGI-PGF)"/>
            <person name="Walter F."/>
            <person name="Albersmeier A."/>
            <person name="Kalinowski J."/>
            <person name="Ruckert C."/>
        </authorList>
    </citation>
    <scope>NUCLEOTIDE SEQUENCE</scope>
    <source>
        <strain evidence="8">KCTC 12710</strain>
    </source>
</reference>
<comment type="caution">
    <text evidence="8">The sequence shown here is derived from an EMBL/GenBank/DDBJ whole genome shotgun (WGS) entry which is preliminary data.</text>
</comment>
<evidence type="ECO:0000256" key="6">
    <source>
        <dbReference type="PIRSR" id="PIRSR602129-50"/>
    </source>
</evidence>
<keyword evidence="3" id="KW-0210">Decarboxylase</keyword>
<dbReference type="PANTHER" id="PTHR11999">
    <property type="entry name" value="GROUP II PYRIDOXAL-5-PHOSPHATE DECARBOXYLASE"/>
    <property type="match status" value="1"/>
</dbReference>